<gene>
    <name evidence="2" type="ORF">ACFPT7_03270</name>
</gene>
<dbReference type="InterPro" id="IPR017801">
    <property type="entry name" value="DUF3738"/>
</dbReference>
<dbReference type="Proteomes" id="UP001596091">
    <property type="component" value="Unassembled WGS sequence"/>
</dbReference>
<keyword evidence="1" id="KW-0732">Signal</keyword>
<feature type="chain" id="PRO_5046481014" evidence="1">
    <location>
        <begin position="25"/>
        <end position="284"/>
    </location>
</feature>
<name>A0ABW1EAD1_9BACT</name>
<dbReference type="Pfam" id="PF12543">
    <property type="entry name" value="DUF3738"/>
    <property type="match status" value="1"/>
</dbReference>
<reference evidence="3" key="1">
    <citation type="journal article" date="2019" name="Int. J. Syst. Evol. Microbiol.">
        <title>The Global Catalogue of Microorganisms (GCM) 10K type strain sequencing project: providing services to taxonomists for standard genome sequencing and annotation.</title>
        <authorList>
            <consortium name="The Broad Institute Genomics Platform"/>
            <consortium name="The Broad Institute Genome Sequencing Center for Infectious Disease"/>
            <person name="Wu L."/>
            <person name="Ma J."/>
        </authorList>
    </citation>
    <scope>NUCLEOTIDE SEQUENCE [LARGE SCALE GENOMIC DNA]</scope>
    <source>
        <strain evidence="3">JCM 4087</strain>
    </source>
</reference>
<organism evidence="2 3">
    <name type="scientific">Acidicapsa dinghuensis</name>
    <dbReference type="NCBI Taxonomy" id="2218256"/>
    <lineage>
        <taxon>Bacteria</taxon>
        <taxon>Pseudomonadati</taxon>
        <taxon>Acidobacteriota</taxon>
        <taxon>Terriglobia</taxon>
        <taxon>Terriglobales</taxon>
        <taxon>Acidobacteriaceae</taxon>
        <taxon>Acidicapsa</taxon>
    </lineage>
</organism>
<accession>A0ABW1EAD1</accession>
<proteinExistence type="predicted"/>
<protein>
    <submittedName>
        <fullName evidence="2">TIGR03435 family protein</fullName>
    </submittedName>
</protein>
<evidence type="ECO:0000313" key="3">
    <source>
        <dbReference type="Proteomes" id="UP001596091"/>
    </source>
</evidence>
<dbReference type="EMBL" id="JBHSPH010000001">
    <property type="protein sequence ID" value="MFC5861304.1"/>
    <property type="molecule type" value="Genomic_DNA"/>
</dbReference>
<sequence length="284" mass="29659">MTAAILILSAVLTMLCSQAVPALAAQAASGQLPVFSSVTVKPYDPKGNPPRIMIHDLSDGFSASGVTLRMLLQRAYGVEDNQIVGGPAWLGSAQFEVDAKIDDATAQAIGGMTPQQAGEARQHMMQTMLAGQFHLTVHHEKRDLPVYALVIAEGGSKLHEATPGDTYPKGIHGPGGSSGAGMISMAVGELTCQAVPIENLTRILTDQVGQHVIDKTGLAGRYDFTLRWLPGAVASASNGALPPPESTLPALQTALQQQLGLKLESATGPVEVLVVDQAEMPIGK</sequence>
<comment type="caution">
    <text evidence="2">The sequence shown here is derived from an EMBL/GenBank/DDBJ whole genome shotgun (WGS) entry which is preliminary data.</text>
</comment>
<evidence type="ECO:0000256" key="1">
    <source>
        <dbReference type="SAM" id="SignalP"/>
    </source>
</evidence>
<evidence type="ECO:0000313" key="2">
    <source>
        <dbReference type="EMBL" id="MFC5861304.1"/>
    </source>
</evidence>
<dbReference type="NCBIfam" id="TIGR03435">
    <property type="entry name" value="Soli_TIGR03435"/>
    <property type="match status" value="1"/>
</dbReference>
<feature type="signal peptide" evidence="1">
    <location>
        <begin position="1"/>
        <end position="24"/>
    </location>
</feature>
<keyword evidence="3" id="KW-1185">Reference proteome</keyword>
<dbReference type="RefSeq" id="WP_263333975.1">
    <property type="nucleotide sequence ID" value="NZ_JAGSYH010000002.1"/>
</dbReference>